<accession>A0A4Y1WSE1</accession>
<dbReference type="RefSeq" id="WP_019131570.1">
    <property type="nucleotide sequence ID" value="NZ_AP019735.1"/>
</dbReference>
<gene>
    <name evidence="1" type="ORF">A5CBH24_07870</name>
</gene>
<dbReference type="EMBL" id="AP019735">
    <property type="protein sequence ID" value="BBL03474.1"/>
    <property type="molecule type" value="Genomic_DNA"/>
</dbReference>
<dbReference type="GeneID" id="78341503"/>
<protein>
    <submittedName>
        <fullName evidence="1">Uncharacterized protein</fullName>
    </submittedName>
</protein>
<accession>A0A4Y1XQ86</accession>
<name>A0A4Y1XQ86_9BACT</name>
<dbReference type="AlphaFoldDB" id="A0A4Y1XQ86"/>
<dbReference type="OrthoDB" id="9807384at2"/>
<evidence type="ECO:0000313" key="1">
    <source>
        <dbReference type="EMBL" id="BBL03474.1"/>
    </source>
</evidence>
<dbReference type="KEGG" id="acou:A5CBH24_07870"/>
<evidence type="ECO:0000313" key="2">
    <source>
        <dbReference type="Proteomes" id="UP000318946"/>
    </source>
</evidence>
<sequence>MKRPAFLTAAAAALLAAATASAQTPTVEARIVPDSIGIGDTFTLEIDVERDQVQVTEFPLYENDDKLEVVQSLPVDTLSREGRRLRLRKRYVMQAFSEGRYNLGRPGVLYADKNIVDTLYTSDSLRLDVGTFQIDTAKQTIYDLKPQRTLPLRAEEITGYLFGGLFLLLNLAALLFALRYHLSKRGKHLSDLFKPAPPAPPHVEAIRALEGLHNQKLWQNNKHKAYYSGLTDILRRYLAGRYGIGALEMTSDEIIDAVRPLDLPRKSAMELTALLREADLVKFAKATPEAARNEEAYQWAYYFVEETKPVEEQPSAEAEEPLDLTPKNDSHA</sequence>
<organism evidence="1 2">
    <name type="scientific">Alistipes communis</name>
    <dbReference type="NCBI Taxonomy" id="2585118"/>
    <lineage>
        <taxon>Bacteria</taxon>
        <taxon>Pseudomonadati</taxon>
        <taxon>Bacteroidota</taxon>
        <taxon>Bacteroidia</taxon>
        <taxon>Bacteroidales</taxon>
        <taxon>Rikenellaceae</taxon>
        <taxon>Alistipes</taxon>
    </lineage>
</organism>
<proteinExistence type="predicted"/>
<reference evidence="2" key="1">
    <citation type="submission" date="2019-06" db="EMBL/GenBank/DDBJ databases">
        <title>Alistipes onderdonkii subsp. vulgaris subsp. nov., Alistipes dispar sp. nov. and Alistipes communis sp. nov., isolated from human faeces, and creation of Alistipes onderdonkii subsp. onderdonkii subsp. nov.</title>
        <authorList>
            <person name="Sakamoto M."/>
            <person name="Ikeyama N."/>
            <person name="Ogata Y."/>
            <person name="Suda W."/>
            <person name="Iino T."/>
            <person name="Hattori M."/>
            <person name="Ohkuma M."/>
        </authorList>
    </citation>
    <scope>NUCLEOTIDE SEQUENCE [LARGE SCALE GENOMIC DNA]</scope>
    <source>
        <strain evidence="2">5CBH24</strain>
    </source>
</reference>
<keyword evidence="2" id="KW-1185">Reference proteome</keyword>
<dbReference type="Proteomes" id="UP000318946">
    <property type="component" value="Chromosome"/>
</dbReference>